<dbReference type="OrthoDB" id="2447560at2759"/>
<evidence type="ECO:0000313" key="3">
    <source>
        <dbReference type="Proteomes" id="UP000193648"/>
    </source>
</evidence>
<dbReference type="Gene3D" id="3.30.420.10">
    <property type="entry name" value="Ribonuclease H-like superfamily/Ribonuclease H"/>
    <property type="match status" value="1"/>
</dbReference>
<gene>
    <name evidence="2" type="ORF">BCR41DRAFT_422762</name>
</gene>
<dbReference type="InParanoid" id="A0A1Y2GPV9"/>
<evidence type="ECO:0000313" key="2">
    <source>
        <dbReference type="EMBL" id="ORZ13869.1"/>
    </source>
</evidence>
<proteinExistence type="predicted"/>
<protein>
    <recommendedName>
        <fullName evidence="1">RNase H type-1 domain-containing protein</fullName>
    </recommendedName>
</protein>
<keyword evidence="3" id="KW-1185">Reference proteome</keyword>
<evidence type="ECO:0000259" key="1">
    <source>
        <dbReference type="PROSITE" id="PS50879"/>
    </source>
</evidence>
<dbReference type="InterPro" id="IPR036397">
    <property type="entry name" value="RNaseH_sf"/>
</dbReference>
<feature type="domain" description="RNase H type-1" evidence="1">
    <location>
        <begin position="119"/>
        <end position="267"/>
    </location>
</feature>
<dbReference type="PROSITE" id="PS50879">
    <property type="entry name" value="RNASE_H_1"/>
    <property type="match status" value="1"/>
</dbReference>
<dbReference type="GeneID" id="33572036"/>
<dbReference type="SUPFAM" id="SSF53098">
    <property type="entry name" value="Ribonuclease H-like"/>
    <property type="match status" value="1"/>
</dbReference>
<reference evidence="2 3" key="1">
    <citation type="submission" date="2016-07" db="EMBL/GenBank/DDBJ databases">
        <title>Pervasive Adenine N6-methylation of Active Genes in Fungi.</title>
        <authorList>
            <consortium name="DOE Joint Genome Institute"/>
            <person name="Mondo S.J."/>
            <person name="Dannebaum R.O."/>
            <person name="Kuo R.C."/>
            <person name="Labutti K."/>
            <person name="Haridas S."/>
            <person name="Kuo A."/>
            <person name="Salamov A."/>
            <person name="Ahrendt S.R."/>
            <person name="Lipzen A."/>
            <person name="Sullivan W."/>
            <person name="Andreopoulos W.B."/>
            <person name="Clum A."/>
            <person name="Lindquist E."/>
            <person name="Daum C."/>
            <person name="Ramamoorthy G.K."/>
            <person name="Gryganskyi A."/>
            <person name="Culley D."/>
            <person name="Magnuson J.K."/>
            <person name="James T.Y."/>
            <person name="O'Malley M.A."/>
            <person name="Stajich J.E."/>
            <person name="Spatafora J.W."/>
            <person name="Visel A."/>
            <person name="Grigoriev I.V."/>
        </authorList>
    </citation>
    <scope>NUCLEOTIDE SEQUENCE [LARGE SCALE GENOMIC DNA]</scope>
    <source>
        <strain evidence="2 3">NRRL 3116</strain>
    </source>
</reference>
<accession>A0A1Y2GPV9</accession>
<dbReference type="Pfam" id="PF00075">
    <property type="entry name" value="RNase_H"/>
    <property type="match status" value="1"/>
</dbReference>
<dbReference type="InterPro" id="IPR002156">
    <property type="entry name" value="RNaseH_domain"/>
</dbReference>
<dbReference type="AlphaFoldDB" id="A0A1Y2GPV9"/>
<dbReference type="GO" id="GO:0003676">
    <property type="term" value="F:nucleic acid binding"/>
    <property type="evidence" value="ECO:0007669"/>
    <property type="project" value="InterPro"/>
</dbReference>
<comment type="caution">
    <text evidence="2">The sequence shown here is derived from an EMBL/GenBank/DDBJ whole genome shotgun (WGS) entry which is preliminary data.</text>
</comment>
<dbReference type="RefSeq" id="XP_021880653.1">
    <property type="nucleotide sequence ID" value="XM_022030194.1"/>
</dbReference>
<dbReference type="GO" id="GO:0004523">
    <property type="term" value="F:RNA-DNA hybrid ribonuclease activity"/>
    <property type="evidence" value="ECO:0007669"/>
    <property type="project" value="InterPro"/>
</dbReference>
<dbReference type="Proteomes" id="UP000193648">
    <property type="component" value="Unassembled WGS sequence"/>
</dbReference>
<name>A0A1Y2GPV9_9FUNG</name>
<organism evidence="2 3">
    <name type="scientific">Lobosporangium transversale</name>
    <dbReference type="NCBI Taxonomy" id="64571"/>
    <lineage>
        <taxon>Eukaryota</taxon>
        <taxon>Fungi</taxon>
        <taxon>Fungi incertae sedis</taxon>
        <taxon>Mucoromycota</taxon>
        <taxon>Mortierellomycotina</taxon>
        <taxon>Mortierellomycetes</taxon>
        <taxon>Mortierellales</taxon>
        <taxon>Mortierellaceae</taxon>
        <taxon>Lobosporangium</taxon>
    </lineage>
</organism>
<dbReference type="CDD" id="cd09276">
    <property type="entry name" value="Rnase_HI_RT_non_LTR"/>
    <property type="match status" value="1"/>
</dbReference>
<dbReference type="EMBL" id="MCFF01000022">
    <property type="protein sequence ID" value="ORZ13869.1"/>
    <property type="molecule type" value="Genomic_DNA"/>
</dbReference>
<dbReference type="InterPro" id="IPR012337">
    <property type="entry name" value="RNaseH-like_sf"/>
</dbReference>
<sequence length="307" mass="34360">MTTTYHSHCTPNRSVIGTFYSQILVLKDLQSLSTQDYPPWANRVITAEKQRRKEFGHTRPTKAEKSRILTIGETEDKIHDDFSTLSLSSLDNDTDLPGLIFDTETQKMIRAARQALRRRSGARCLYSDGSYSPHYSARARVSFGVTFLDEDGIYRPAVYGTVQDINDSRGPSSKAEIVGFLAAILCCPRYQPAAIFIDALSVVHGFVNHIQSNTIPSKPSRPNAEWWKLVQTAYAQQGRMVVAAWIPGHSGVEGNEAADKLATTSHSSRLLPWDLVNKDMSPELKICLLRALESINNTHFQLHKLVE</sequence>